<feature type="transmembrane region" description="Helical" evidence="1">
    <location>
        <begin position="1410"/>
        <end position="1431"/>
    </location>
</feature>
<accession>A0AAU9K540</accession>
<feature type="chain" id="PRO_5043560798" evidence="2">
    <location>
        <begin position="16"/>
        <end position="1455"/>
    </location>
</feature>
<evidence type="ECO:0000313" key="3">
    <source>
        <dbReference type="EMBL" id="CAG9333352.1"/>
    </source>
</evidence>
<organism evidence="3 4">
    <name type="scientific">Blepharisma stoltei</name>
    <dbReference type="NCBI Taxonomy" id="1481888"/>
    <lineage>
        <taxon>Eukaryota</taxon>
        <taxon>Sar</taxon>
        <taxon>Alveolata</taxon>
        <taxon>Ciliophora</taxon>
        <taxon>Postciliodesmatophora</taxon>
        <taxon>Heterotrichea</taxon>
        <taxon>Heterotrichida</taxon>
        <taxon>Blepharismidae</taxon>
        <taxon>Blepharisma</taxon>
    </lineage>
</organism>
<protein>
    <submittedName>
        <fullName evidence="3">Uncharacterized protein</fullName>
    </submittedName>
</protein>
<dbReference type="Proteomes" id="UP001162131">
    <property type="component" value="Unassembled WGS sequence"/>
</dbReference>
<evidence type="ECO:0000313" key="4">
    <source>
        <dbReference type="Proteomes" id="UP001162131"/>
    </source>
</evidence>
<keyword evidence="2" id="KW-0732">Signal</keyword>
<evidence type="ECO:0000256" key="2">
    <source>
        <dbReference type="SAM" id="SignalP"/>
    </source>
</evidence>
<keyword evidence="4" id="KW-1185">Reference proteome</keyword>
<feature type="signal peptide" evidence="2">
    <location>
        <begin position="1"/>
        <end position="15"/>
    </location>
</feature>
<gene>
    <name evidence="3" type="ORF">BSTOLATCC_MIC58165</name>
</gene>
<proteinExistence type="predicted"/>
<comment type="caution">
    <text evidence="3">The sequence shown here is derived from an EMBL/GenBank/DDBJ whole genome shotgun (WGS) entry which is preliminary data.</text>
</comment>
<keyword evidence="1" id="KW-0472">Membrane</keyword>
<keyword evidence="1" id="KW-1133">Transmembrane helix</keyword>
<evidence type="ECO:0000256" key="1">
    <source>
        <dbReference type="SAM" id="Phobius"/>
    </source>
</evidence>
<name>A0AAU9K540_9CILI</name>
<sequence length="1455" mass="169418">MIMKLFVFIVTLIASEEFLKEFGTIYLTVNESKTLKLHDYYSFNEIDFYISNTNMTENDIKLKHNSSLNLISHIPSKVAKSSQCSTKISKRFAFINLLEGIFFTRYFGNEIFGYFLDKNTEKLEELWKISINQNTIYQVTIIRETFYYLILATKNTLQENEIYVISIEEMRKPGIPFKLELWDIKYLEELKISTVSPAKRVMAIFGRFKSGRQIVFLYNVSYSKSVHLIYSFDYYIGSGDHENADLNIVGIILIHSKLLLLDSKLGLFIYDFLPQYLNFHYSSFIDLRKYGTSYSMHLTENNKNSLPLTVSTDIGVVFISQYSSNIEFHWINTYDAFGFLASIQYAISQPNWMFSQAEINTQRNITHNLRLNKDGNLCEVHNSYYLMVYEASEIWNRHSYQNIVNFNLDNIIGESFDPYGEWMICIFKNKKFYIRNDYDGIKLFLLEAEDWSMEIWGNHSYYIEIIGKSNHKAKKGVKKSLNVISLPIGSYEIYKNPNYPSPLLMEIYIDYEYHTEIQLSSMFSGPNLIYSIENINMPDNFFANFSISESKILVNEIILPKNVEMIRLDIDHKSIAYNIKNEIFFSNLDNMNRITVLSNHSNVYNFLLVIAYPTMIAVFETENSASIISLCSIYSEFEEEILCRKTYLKTICNFTNYLRLGALYIICADHESIYIYNVENEMHEEIIINKELLNLRENLSIIDIKSFGNIQAYLLKLRISIHCNYGIILVEIGLPGWDVNYKIINNFSGKIEAIASSLDYIYIAFSDSTIGIYDVFLQHKVTLGPHISGGVKYIDSSLNILSLQIGNRIAIYDWNKSIHDSLLHSFTIKDSCKLIANGLISFKSPYIPILCQFSDKNVMELYQLKCNTNKVLHDCFSLAFINLKINQNSYIENEEQEGSISIFAKNEYYQSKSEIKFIFHTNASLSVIWIDNRKIEKNLKIPYNKKEKIDLSEVFHGHDAKVSMLINNRTYENTDNNYFPAYFRQNFEEIVSIQLPTCDKSSDQVLVGSKLIVTAASEFIIFDTSYEAPKVDAILNFKDYINANIANCKDLDAIQIDESIILIFSICLYGQNFTLFWNERETLFFKNGINSLLIIEYDFIKKISLKTKILNSIPSFLDVKAVKLNNHRFEIFLYESFSNGLINLNNYILRYKGTLEENAILVEKSERIDFFSLEISEFSISAIDFVLSKFGPLYLYIIDDLYGLVIIQVYDTLPAKIVGGLKHPDSSKFASLCICQNNLYIVTRTIKLYEYSINETLDIKLIKSFYPGPKLSIDCMMYSKLLLFQEDCKYIIFANLDISYAFLYVWYSDQYFDFSLRKNDDVLKFNGVFLKNNAIAYLDTLESKLKIYSLNSRFIEIPAMSKENYESIVEKWGTDEFQIQLCMENLDQKVTSEVMILKRSINENEFLVTWWIWLLICCAVTLVIAMFACVFNKYKKRNSRKISIKDEGVMMEEIK</sequence>
<dbReference type="EMBL" id="CAJZBQ010000056">
    <property type="protein sequence ID" value="CAG9333352.1"/>
    <property type="molecule type" value="Genomic_DNA"/>
</dbReference>
<keyword evidence="1" id="KW-0812">Transmembrane</keyword>
<reference evidence="3" key="1">
    <citation type="submission" date="2021-09" db="EMBL/GenBank/DDBJ databases">
        <authorList>
            <consortium name="AG Swart"/>
            <person name="Singh M."/>
            <person name="Singh A."/>
            <person name="Seah K."/>
            <person name="Emmerich C."/>
        </authorList>
    </citation>
    <scope>NUCLEOTIDE SEQUENCE</scope>
    <source>
        <strain evidence="3">ATCC30299</strain>
    </source>
</reference>